<name>A0A1G9MBA0_9FIRM</name>
<dbReference type="Pfam" id="PF00583">
    <property type="entry name" value="Acetyltransf_1"/>
    <property type="match status" value="1"/>
</dbReference>
<reference evidence="2 3" key="1">
    <citation type="submission" date="2016-10" db="EMBL/GenBank/DDBJ databases">
        <authorList>
            <person name="de Groot N.N."/>
        </authorList>
    </citation>
    <scope>NUCLEOTIDE SEQUENCE [LARGE SCALE GENOMIC DNA]</scope>
    <source>
        <strain evidence="2 3">DSM 797</strain>
    </source>
</reference>
<organism evidence="2 3">
    <name type="scientific">Romboutsia lituseburensis DSM 797</name>
    <dbReference type="NCBI Taxonomy" id="1121325"/>
    <lineage>
        <taxon>Bacteria</taxon>
        <taxon>Bacillati</taxon>
        <taxon>Bacillota</taxon>
        <taxon>Clostridia</taxon>
        <taxon>Peptostreptococcales</taxon>
        <taxon>Peptostreptococcaceae</taxon>
        <taxon>Romboutsia</taxon>
    </lineage>
</organism>
<gene>
    <name evidence="2" type="ORF">SAMN04515677_103134</name>
</gene>
<protein>
    <submittedName>
        <fullName evidence="2">Acetyltransferase (GNAT) family protein</fullName>
    </submittedName>
</protein>
<dbReference type="Proteomes" id="UP000199068">
    <property type="component" value="Unassembled WGS sequence"/>
</dbReference>
<keyword evidence="2" id="KW-0808">Transferase</keyword>
<dbReference type="InterPro" id="IPR000182">
    <property type="entry name" value="GNAT_dom"/>
</dbReference>
<feature type="domain" description="N-acetyltransferase" evidence="1">
    <location>
        <begin position="6"/>
        <end position="173"/>
    </location>
</feature>
<dbReference type="PANTHER" id="PTHR43415">
    <property type="entry name" value="SPERMIDINE N(1)-ACETYLTRANSFERASE"/>
    <property type="match status" value="1"/>
</dbReference>
<accession>A0A1G9MBA0</accession>
<dbReference type="RefSeq" id="WP_092724844.1">
    <property type="nucleotide sequence ID" value="NZ_FNGW01000003.1"/>
</dbReference>
<dbReference type="STRING" id="1121325.SAMN04515677_103134"/>
<evidence type="ECO:0000259" key="1">
    <source>
        <dbReference type="PROSITE" id="PS51186"/>
    </source>
</evidence>
<proteinExistence type="predicted"/>
<evidence type="ECO:0000313" key="2">
    <source>
        <dbReference type="EMBL" id="SDL70945.1"/>
    </source>
</evidence>
<keyword evidence="3" id="KW-1185">Reference proteome</keyword>
<dbReference type="Gene3D" id="3.40.630.30">
    <property type="match status" value="1"/>
</dbReference>
<dbReference type="GO" id="GO:0016747">
    <property type="term" value="F:acyltransferase activity, transferring groups other than amino-acyl groups"/>
    <property type="evidence" value="ECO:0007669"/>
    <property type="project" value="InterPro"/>
</dbReference>
<dbReference type="PANTHER" id="PTHR43415:SF3">
    <property type="entry name" value="GNAT-FAMILY ACETYLTRANSFERASE"/>
    <property type="match status" value="1"/>
</dbReference>
<sequence>MEIKFIEINENDFEDFELIAHWDNQSDIKYLIRPNFTKGEMDDIKVDSIINGFKSNGNKKIYIISCDNKKIGYISIDMDFFGLYKKEKNSVWIGICIGESEYRGRGIAKKAMGYIEEISKNLNQNRIELGVFGYNEKAIELYKKMGYEKIGEHEKIVYYNGTWHSDIRMEKYI</sequence>
<dbReference type="AlphaFoldDB" id="A0A1G9MBA0"/>
<dbReference type="InterPro" id="IPR016181">
    <property type="entry name" value="Acyl_CoA_acyltransferase"/>
</dbReference>
<evidence type="ECO:0000313" key="3">
    <source>
        <dbReference type="Proteomes" id="UP000199068"/>
    </source>
</evidence>
<dbReference type="EMBL" id="FNGW01000003">
    <property type="protein sequence ID" value="SDL70945.1"/>
    <property type="molecule type" value="Genomic_DNA"/>
</dbReference>
<dbReference type="SUPFAM" id="SSF55729">
    <property type="entry name" value="Acyl-CoA N-acyltransferases (Nat)"/>
    <property type="match status" value="1"/>
</dbReference>
<dbReference type="PROSITE" id="PS51186">
    <property type="entry name" value="GNAT"/>
    <property type="match status" value="1"/>
</dbReference>
<dbReference type="CDD" id="cd04301">
    <property type="entry name" value="NAT_SF"/>
    <property type="match status" value="1"/>
</dbReference>